<keyword evidence="2" id="KW-0808">Transferase</keyword>
<dbReference type="AlphaFoldDB" id="A0A3E0H5M1"/>
<proteinExistence type="predicted"/>
<keyword evidence="3" id="KW-1185">Reference proteome</keyword>
<evidence type="ECO:0000313" key="3">
    <source>
        <dbReference type="Proteomes" id="UP000256269"/>
    </source>
</evidence>
<dbReference type="InterPro" id="IPR000182">
    <property type="entry name" value="GNAT_dom"/>
</dbReference>
<dbReference type="EMBL" id="QUNO01000014">
    <property type="protein sequence ID" value="REH38193.1"/>
    <property type="molecule type" value="Genomic_DNA"/>
</dbReference>
<dbReference type="SUPFAM" id="SSF55729">
    <property type="entry name" value="Acyl-CoA N-acyltransferases (Nat)"/>
    <property type="match status" value="1"/>
</dbReference>
<dbReference type="RefSeq" id="WP_116179041.1">
    <property type="nucleotide sequence ID" value="NZ_CP144375.1"/>
</dbReference>
<evidence type="ECO:0000259" key="1">
    <source>
        <dbReference type="PROSITE" id="PS51186"/>
    </source>
</evidence>
<comment type="caution">
    <text evidence="2">The sequence shown here is derived from an EMBL/GenBank/DDBJ whole genome shotgun (WGS) entry which is preliminary data.</text>
</comment>
<feature type="domain" description="N-acetyltransferase" evidence="1">
    <location>
        <begin position="18"/>
        <end position="157"/>
    </location>
</feature>
<name>A0A3E0H5M1_9PSEU</name>
<reference evidence="2 3" key="1">
    <citation type="submission" date="2018-08" db="EMBL/GenBank/DDBJ databases">
        <title>Genomic Encyclopedia of Archaeal and Bacterial Type Strains, Phase II (KMG-II): from individual species to whole genera.</title>
        <authorList>
            <person name="Goeker M."/>
        </authorList>
    </citation>
    <scope>NUCLEOTIDE SEQUENCE [LARGE SCALE GENOMIC DNA]</scope>
    <source>
        <strain evidence="2 3">DSM 45791</strain>
    </source>
</reference>
<gene>
    <name evidence="2" type="ORF">BCF44_114218</name>
</gene>
<dbReference type="GO" id="GO:0016747">
    <property type="term" value="F:acyltransferase activity, transferring groups other than amino-acyl groups"/>
    <property type="evidence" value="ECO:0007669"/>
    <property type="project" value="InterPro"/>
</dbReference>
<dbReference type="OrthoDB" id="3627178at2"/>
<accession>A0A3E0H5M1</accession>
<dbReference type="Gene3D" id="3.40.630.30">
    <property type="match status" value="1"/>
</dbReference>
<dbReference type="PROSITE" id="PS51186">
    <property type="entry name" value="GNAT"/>
    <property type="match status" value="1"/>
</dbReference>
<dbReference type="Proteomes" id="UP000256269">
    <property type="component" value="Unassembled WGS sequence"/>
</dbReference>
<protein>
    <submittedName>
        <fullName evidence="2">Putative acetyltransferase</fullName>
    </submittedName>
</protein>
<dbReference type="InterPro" id="IPR016181">
    <property type="entry name" value="Acyl_CoA_acyltransferase"/>
</dbReference>
<organism evidence="2 3">
    <name type="scientific">Kutzneria buriramensis</name>
    <dbReference type="NCBI Taxonomy" id="1045776"/>
    <lineage>
        <taxon>Bacteria</taxon>
        <taxon>Bacillati</taxon>
        <taxon>Actinomycetota</taxon>
        <taxon>Actinomycetes</taxon>
        <taxon>Pseudonocardiales</taxon>
        <taxon>Pseudonocardiaceae</taxon>
        <taxon>Kutzneria</taxon>
    </lineage>
</organism>
<sequence length="161" mass="18410">MQNVTLQLVDASTRPVIERLAQLDRHEASQYTEALPGPDGLYDFPRLSDFFTEPEHHAYLVHAGEQLAGFCLLRPFEGGSTFLHAFFIVRALRRKGVGMRVTTDLLRSRRGRWAIAFREENPAAARFWRQVATEVVGDNWTEESRRGVFTFLHLDVDQHGA</sequence>
<evidence type="ECO:0000313" key="2">
    <source>
        <dbReference type="EMBL" id="REH38193.1"/>
    </source>
</evidence>
<dbReference type="Pfam" id="PF00583">
    <property type="entry name" value="Acetyltransf_1"/>
    <property type="match status" value="1"/>
</dbReference>